<dbReference type="Gene3D" id="3.40.50.300">
    <property type="entry name" value="P-loop containing nucleotide triphosphate hydrolases"/>
    <property type="match status" value="1"/>
</dbReference>
<dbReference type="InterPro" id="IPR006073">
    <property type="entry name" value="GTP-bd"/>
</dbReference>
<dbReference type="SUPFAM" id="SSF82051">
    <property type="entry name" value="Obg GTP-binding protein N-terminal domain"/>
    <property type="match status" value="1"/>
</dbReference>
<keyword evidence="3 9" id="KW-0963">Cytoplasm</keyword>
<feature type="binding site" evidence="9">
    <location>
        <begin position="165"/>
        <end position="172"/>
    </location>
    <ligand>
        <name>GTP</name>
        <dbReference type="ChEBI" id="CHEBI:37565"/>
    </ligand>
</feature>
<keyword evidence="5 9" id="KW-0547">Nucleotide-binding</keyword>
<dbReference type="InterPro" id="IPR006169">
    <property type="entry name" value="GTP1_OBG_dom"/>
</dbReference>
<comment type="caution">
    <text evidence="13">The sequence shown here is derived from an EMBL/GenBank/DDBJ whole genome shotgun (WGS) entry which is preliminary data.</text>
</comment>
<dbReference type="GO" id="GO:0042254">
    <property type="term" value="P:ribosome biogenesis"/>
    <property type="evidence" value="ECO:0007669"/>
    <property type="project" value="UniProtKB-UniRule"/>
</dbReference>
<comment type="subunit">
    <text evidence="9">Monomer.</text>
</comment>
<dbReference type="InterPro" id="IPR027417">
    <property type="entry name" value="P-loop_NTPase"/>
</dbReference>
<dbReference type="Pfam" id="PF09269">
    <property type="entry name" value="DUF1967"/>
    <property type="match status" value="1"/>
</dbReference>
<dbReference type="GO" id="GO:0005525">
    <property type="term" value="F:GTP binding"/>
    <property type="evidence" value="ECO:0007669"/>
    <property type="project" value="UniProtKB-UniRule"/>
</dbReference>
<dbReference type="AlphaFoldDB" id="G9WUP8"/>
<evidence type="ECO:0000256" key="6">
    <source>
        <dbReference type="ARBA" id="ARBA00022801"/>
    </source>
</evidence>
<feature type="binding site" evidence="9">
    <location>
        <begin position="282"/>
        <end position="285"/>
    </location>
    <ligand>
        <name>GTP</name>
        <dbReference type="ChEBI" id="CHEBI:37565"/>
    </ligand>
</feature>
<dbReference type="InterPro" id="IPR015349">
    <property type="entry name" value="OCT_dom"/>
</dbReference>
<feature type="binding site" evidence="9">
    <location>
        <position position="192"/>
    </location>
    <ligand>
        <name>Mg(2+)</name>
        <dbReference type="ChEBI" id="CHEBI:18420"/>
    </ligand>
</feature>
<dbReference type="HAMAP" id="MF_01454">
    <property type="entry name" value="GTPase_Obg"/>
    <property type="match status" value="1"/>
</dbReference>
<evidence type="ECO:0000256" key="1">
    <source>
        <dbReference type="ARBA" id="ARBA00001946"/>
    </source>
</evidence>
<evidence type="ECO:0000313" key="14">
    <source>
        <dbReference type="Proteomes" id="UP000003527"/>
    </source>
</evidence>
<feature type="domain" description="OBG-type G" evidence="10">
    <location>
        <begin position="159"/>
        <end position="333"/>
    </location>
</feature>
<dbReference type="Pfam" id="PF01926">
    <property type="entry name" value="MMR_HSR1"/>
    <property type="match status" value="1"/>
</dbReference>
<feature type="binding site" evidence="9">
    <location>
        <begin position="314"/>
        <end position="316"/>
    </location>
    <ligand>
        <name>GTP</name>
        <dbReference type="ChEBI" id="CHEBI:37565"/>
    </ligand>
</feature>
<feature type="domain" description="OCT" evidence="11">
    <location>
        <begin position="351"/>
        <end position="429"/>
    </location>
</feature>
<keyword evidence="14" id="KW-1185">Reference proteome</keyword>
<dbReference type="InterPro" id="IPR031167">
    <property type="entry name" value="G_OBG"/>
</dbReference>
<dbReference type="PANTHER" id="PTHR11702">
    <property type="entry name" value="DEVELOPMENTALLY REGULATED GTP-BINDING PROTEIN-RELATED"/>
    <property type="match status" value="1"/>
</dbReference>
<dbReference type="Proteomes" id="UP000003527">
    <property type="component" value="Unassembled WGS sequence"/>
</dbReference>
<keyword evidence="7 9" id="KW-0460">Magnesium</keyword>
<accession>G9WUP8</accession>
<dbReference type="Pfam" id="PF01018">
    <property type="entry name" value="GTP1_OBG"/>
    <property type="match status" value="1"/>
</dbReference>
<evidence type="ECO:0000256" key="4">
    <source>
        <dbReference type="ARBA" id="ARBA00022723"/>
    </source>
</evidence>
<dbReference type="InterPro" id="IPR045086">
    <property type="entry name" value="OBG_GTPase"/>
</dbReference>
<dbReference type="PRINTS" id="PR00326">
    <property type="entry name" value="GTP1OBG"/>
</dbReference>
<evidence type="ECO:0000256" key="9">
    <source>
        <dbReference type="HAMAP-Rule" id="MF_01454"/>
    </source>
</evidence>
<evidence type="ECO:0000256" key="7">
    <source>
        <dbReference type="ARBA" id="ARBA00022842"/>
    </source>
</evidence>
<dbReference type="SUPFAM" id="SSF52540">
    <property type="entry name" value="P-loop containing nucleoside triphosphate hydrolases"/>
    <property type="match status" value="1"/>
</dbReference>
<dbReference type="Gene3D" id="3.30.300.350">
    <property type="entry name" value="GTP-binding protein OBG, C-terminal domain"/>
    <property type="match status" value="1"/>
</dbReference>
<dbReference type="HOGENOM" id="CLU_011747_2_1_9"/>
<dbReference type="RefSeq" id="WP_009536287.1">
    <property type="nucleotide sequence ID" value="NZ_JH414504.1"/>
</dbReference>
<feature type="binding site" evidence="9">
    <location>
        <begin position="190"/>
        <end position="194"/>
    </location>
    <ligand>
        <name>GTP</name>
        <dbReference type="ChEBI" id="CHEBI:37565"/>
    </ligand>
</feature>
<dbReference type="PATRIC" id="fig|796944.3.peg.1083"/>
<protein>
    <recommendedName>
        <fullName evidence="9">GTPase Obg</fullName>
        <ecNumber evidence="9">3.6.5.-</ecNumber>
    </recommendedName>
    <alternativeName>
        <fullName evidence="9">GTP-binding protein Obg</fullName>
    </alternativeName>
</protein>
<comment type="similarity">
    <text evidence="2 9">Belongs to the TRAFAC class OBG-HflX-like GTPase superfamily. OBG GTPase family.</text>
</comment>
<evidence type="ECO:0000256" key="5">
    <source>
        <dbReference type="ARBA" id="ARBA00022741"/>
    </source>
</evidence>
<evidence type="ECO:0000259" key="10">
    <source>
        <dbReference type="PROSITE" id="PS51710"/>
    </source>
</evidence>
<keyword evidence="6 9" id="KW-0378">Hydrolase</keyword>
<dbReference type="InterPro" id="IPR014100">
    <property type="entry name" value="GTP-bd_Obg/CgtA"/>
</dbReference>
<comment type="cofactor">
    <cofactor evidence="1 9">
        <name>Mg(2+)</name>
        <dbReference type="ChEBI" id="CHEBI:18420"/>
    </cofactor>
</comment>
<dbReference type="PROSITE" id="PS51883">
    <property type="entry name" value="OBG"/>
    <property type="match status" value="1"/>
</dbReference>
<keyword evidence="8 9" id="KW-0342">GTP-binding</keyword>
<dbReference type="Gene3D" id="2.70.210.12">
    <property type="entry name" value="GTP1/OBG domain"/>
    <property type="match status" value="1"/>
</dbReference>
<dbReference type="GO" id="GO:0005737">
    <property type="term" value="C:cytoplasm"/>
    <property type="evidence" value="ECO:0007669"/>
    <property type="project" value="UniProtKB-SubCell"/>
</dbReference>
<dbReference type="NCBIfam" id="TIGR03595">
    <property type="entry name" value="Obg_CgtA_exten"/>
    <property type="match status" value="1"/>
</dbReference>
<dbReference type="PROSITE" id="PS51881">
    <property type="entry name" value="OCT"/>
    <property type="match status" value="1"/>
</dbReference>
<dbReference type="GO" id="GO:0003924">
    <property type="term" value="F:GTPase activity"/>
    <property type="evidence" value="ECO:0007669"/>
    <property type="project" value="UniProtKB-UniRule"/>
</dbReference>
<evidence type="ECO:0000256" key="3">
    <source>
        <dbReference type="ARBA" id="ARBA00022490"/>
    </source>
</evidence>
<dbReference type="SUPFAM" id="SSF102741">
    <property type="entry name" value="Obg GTP-binding protein C-terminal domain"/>
    <property type="match status" value="1"/>
</dbReference>
<dbReference type="FunFam" id="2.70.210.12:FF:000001">
    <property type="entry name" value="GTPase Obg"/>
    <property type="match status" value="1"/>
</dbReference>
<feature type="binding site" evidence="9">
    <location>
        <begin position="212"/>
        <end position="215"/>
    </location>
    <ligand>
        <name>GTP</name>
        <dbReference type="ChEBI" id="CHEBI:37565"/>
    </ligand>
</feature>
<sequence length="442" mass="48665">MFADVAKIYVRSGKGGNGHVSFRRELFVPAGGPDGGDGGKGGDIIVEVDDGLNSLDSFRHKTKYTAGDGQEGDGRKMHGKNGKDLILKVPAGTLLKDAETGKVIADMSGENRRIVLLPGGKGGLGNMHFATPSMQAPKFAQPGQEAREITLRLELRVIADVGLLGFPNVGKSTLLSMCSNARPEIANYHFTTLNPHLGVVNLKGDRSFVMADIPGLIEGASEGVGLGFQFLRHIHRCRVLIHLVDGAGSEGRVPLEDLKSIHAECKSYDLEILKKPIIVAANKVELIQSEEQEEALKDLEKYCKEMHYPFFKISAASNQGIYPLLEEAYKLLEGISKEEMLYESEVDLETLGAVESLPIKYEHPEEGLFLVEGPKMEKMLGYTNLEAEKGFLFFQRFMVEQGIIKELKKMGLKEGDTIKIFSHEFEYYDDEAADENESGEEE</sequence>
<dbReference type="InterPro" id="IPR036346">
    <property type="entry name" value="GTP-bd_prot_GTP1/OBG_C_sf"/>
</dbReference>
<name>G9WUP8_9FIRM</name>
<evidence type="ECO:0000259" key="11">
    <source>
        <dbReference type="PROSITE" id="PS51881"/>
    </source>
</evidence>
<organism evidence="13 14">
    <name type="scientific">Oribacterium asaccharolyticum ACB7</name>
    <dbReference type="NCBI Taxonomy" id="796944"/>
    <lineage>
        <taxon>Bacteria</taxon>
        <taxon>Bacillati</taxon>
        <taxon>Bacillota</taxon>
        <taxon>Clostridia</taxon>
        <taxon>Lachnospirales</taxon>
        <taxon>Lachnospiraceae</taxon>
        <taxon>Oribacterium</taxon>
    </lineage>
</organism>
<keyword evidence="4 9" id="KW-0479">Metal-binding</keyword>
<dbReference type="EC" id="3.6.5.-" evidence="9"/>
<dbReference type="GO" id="GO:0000287">
    <property type="term" value="F:magnesium ion binding"/>
    <property type="evidence" value="ECO:0007669"/>
    <property type="project" value="InterPro"/>
</dbReference>
<reference evidence="13 14" key="1">
    <citation type="submission" date="2011-08" db="EMBL/GenBank/DDBJ databases">
        <title>The Genome Sequence of Oribacterium sp. ACB7.</title>
        <authorList>
            <consortium name="The Broad Institute Genome Sequencing Platform"/>
            <person name="Earl A."/>
            <person name="Ward D."/>
            <person name="Feldgarden M."/>
            <person name="Gevers D."/>
            <person name="Sizova M."/>
            <person name="Hazen A."/>
            <person name="Epstein S."/>
            <person name="Young S.K."/>
            <person name="Zeng Q."/>
            <person name="Gargeya S."/>
            <person name="Fitzgerald M."/>
            <person name="Haas B."/>
            <person name="Abouelleil A."/>
            <person name="Alvarado L."/>
            <person name="Arachchi H.M."/>
            <person name="Berlin A."/>
            <person name="Brown A."/>
            <person name="Chapman S.B."/>
            <person name="Chen Z."/>
            <person name="Dunbar C."/>
            <person name="Freedman E."/>
            <person name="Gearin G."/>
            <person name="Gellesch M."/>
            <person name="Goldberg J."/>
            <person name="Griggs A."/>
            <person name="Gujja S."/>
            <person name="Heiman D."/>
            <person name="Howarth C."/>
            <person name="Larson L."/>
            <person name="Lui A."/>
            <person name="MacDonald P.J.P."/>
            <person name="Montmayeur A."/>
            <person name="Murphy C."/>
            <person name="Neiman D."/>
            <person name="Pearson M."/>
            <person name="Priest M."/>
            <person name="Roberts A."/>
            <person name="Saif S."/>
            <person name="Shea T."/>
            <person name="Shenoy N."/>
            <person name="Sisk P."/>
            <person name="Stolte C."/>
            <person name="Sykes S."/>
            <person name="Wortman J."/>
            <person name="Nusbaum C."/>
            <person name="Birren B."/>
        </authorList>
    </citation>
    <scope>NUCLEOTIDE SEQUENCE [LARGE SCALE GENOMIC DNA]</scope>
    <source>
        <strain evidence="13 14">ACB7</strain>
    </source>
</reference>
<feature type="domain" description="Obg" evidence="12">
    <location>
        <begin position="1"/>
        <end position="158"/>
    </location>
</feature>
<dbReference type="InterPro" id="IPR006074">
    <property type="entry name" value="GTP1-OBG_CS"/>
</dbReference>
<dbReference type="NCBIfam" id="TIGR02729">
    <property type="entry name" value="Obg_CgtA"/>
    <property type="match status" value="1"/>
</dbReference>
<comment type="function">
    <text evidence="9">An essential GTPase which binds GTP, GDP and possibly (p)ppGpp with moderate affinity, with high nucleotide exchange rates and a fairly low GTP hydrolysis rate. Plays a role in control of the cell cycle, stress response, ribosome biogenesis and in those bacteria that undergo differentiation, in morphogenesis control.</text>
</comment>
<dbReference type="InterPro" id="IPR036726">
    <property type="entry name" value="GTP1_OBG_dom_sf"/>
</dbReference>
<dbReference type="PANTHER" id="PTHR11702:SF31">
    <property type="entry name" value="MITOCHONDRIAL RIBOSOME-ASSOCIATED GTPASE 2"/>
    <property type="match status" value="1"/>
</dbReference>
<gene>
    <name evidence="9" type="primary">obg</name>
    <name evidence="13" type="ORF">HMPREF9624_00373</name>
</gene>
<evidence type="ECO:0000256" key="8">
    <source>
        <dbReference type="ARBA" id="ARBA00023134"/>
    </source>
</evidence>
<dbReference type="PROSITE" id="PS00905">
    <property type="entry name" value="GTP1_OBG"/>
    <property type="match status" value="1"/>
</dbReference>
<proteinExistence type="inferred from homology"/>
<comment type="subcellular location">
    <subcellularLocation>
        <location evidence="9">Cytoplasm</location>
    </subcellularLocation>
</comment>
<evidence type="ECO:0000256" key="2">
    <source>
        <dbReference type="ARBA" id="ARBA00007699"/>
    </source>
</evidence>
<dbReference type="CDD" id="cd01898">
    <property type="entry name" value="Obg"/>
    <property type="match status" value="1"/>
</dbReference>
<evidence type="ECO:0000259" key="12">
    <source>
        <dbReference type="PROSITE" id="PS51883"/>
    </source>
</evidence>
<dbReference type="PROSITE" id="PS51710">
    <property type="entry name" value="G_OBG"/>
    <property type="match status" value="1"/>
</dbReference>
<dbReference type="NCBIfam" id="NF008955">
    <property type="entry name" value="PRK12297.1"/>
    <property type="match status" value="1"/>
</dbReference>
<evidence type="ECO:0000313" key="13">
    <source>
        <dbReference type="EMBL" id="EHL12066.1"/>
    </source>
</evidence>
<feature type="binding site" evidence="9">
    <location>
        <position position="172"/>
    </location>
    <ligand>
        <name>Mg(2+)</name>
        <dbReference type="ChEBI" id="CHEBI:18420"/>
    </ligand>
</feature>
<dbReference type="EMBL" id="AFZD01000016">
    <property type="protein sequence ID" value="EHL12066.1"/>
    <property type="molecule type" value="Genomic_DNA"/>
</dbReference>
<dbReference type="NCBIfam" id="NF008956">
    <property type="entry name" value="PRK12299.1"/>
    <property type="match status" value="1"/>
</dbReference>